<organism evidence="5 6">
    <name type="scientific">Paraglomus occultum</name>
    <dbReference type="NCBI Taxonomy" id="144539"/>
    <lineage>
        <taxon>Eukaryota</taxon>
        <taxon>Fungi</taxon>
        <taxon>Fungi incertae sedis</taxon>
        <taxon>Mucoromycota</taxon>
        <taxon>Glomeromycotina</taxon>
        <taxon>Glomeromycetes</taxon>
        <taxon>Paraglomerales</taxon>
        <taxon>Paraglomeraceae</taxon>
        <taxon>Paraglomus</taxon>
    </lineage>
</organism>
<reference evidence="5" key="1">
    <citation type="submission" date="2021-06" db="EMBL/GenBank/DDBJ databases">
        <authorList>
            <person name="Kallberg Y."/>
            <person name="Tangrot J."/>
            <person name="Rosling A."/>
        </authorList>
    </citation>
    <scope>NUCLEOTIDE SEQUENCE</scope>
    <source>
        <strain evidence="5">IA702</strain>
    </source>
</reference>
<dbReference type="GO" id="GO:0006606">
    <property type="term" value="P:protein import into nucleus"/>
    <property type="evidence" value="ECO:0007669"/>
    <property type="project" value="TreeGrafter"/>
</dbReference>
<dbReference type="EMBL" id="CAJVPJ010000340">
    <property type="protein sequence ID" value="CAG8513793.1"/>
    <property type="molecule type" value="Genomic_DNA"/>
</dbReference>
<dbReference type="InterPro" id="IPR056840">
    <property type="entry name" value="HEAT_IPO9_central"/>
</dbReference>
<comment type="caution">
    <text evidence="5">The sequence shown here is derived from an EMBL/GenBank/DDBJ whole genome shotgun (WGS) entry which is preliminary data.</text>
</comment>
<evidence type="ECO:0000256" key="2">
    <source>
        <dbReference type="SAM" id="MobiDB-lite"/>
    </source>
</evidence>
<name>A0A9N8ZZL8_9GLOM</name>
<dbReference type="GO" id="GO:0005829">
    <property type="term" value="C:cytosol"/>
    <property type="evidence" value="ECO:0007669"/>
    <property type="project" value="TreeGrafter"/>
</dbReference>
<dbReference type="SUPFAM" id="SSF48371">
    <property type="entry name" value="ARM repeat"/>
    <property type="match status" value="1"/>
</dbReference>
<evidence type="ECO:0000313" key="6">
    <source>
        <dbReference type="Proteomes" id="UP000789572"/>
    </source>
</evidence>
<dbReference type="PANTHER" id="PTHR10997:SF9">
    <property type="entry name" value="IMPORTIN-9"/>
    <property type="match status" value="1"/>
</dbReference>
<dbReference type="Pfam" id="PF25758">
    <property type="entry name" value="TPR_IPO11"/>
    <property type="match status" value="1"/>
</dbReference>
<keyword evidence="6" id="KW-1185">Reference proteome</keyword>
<feature type="domain" description="Importin-9 central HEAT repeats" evidence="3">
    <location>
        <begin position="284"/>
        <end position="528"/>
    </location>
</feature>
<evidence type="ECO:0000313" key="5">
    <source>
        <dbReference type="EMBL" id="CAG8513793.1"/>
    </source>
</evidence>
<accession>A0A9N8ZZL8</accession>
<feature type="region of interest" description="Disordered" evidence="2">
    <location>
        <begin position="842"/>
        <end position="878"/>
    </location>
</feature>
<proteinExistence type="predicted"/>
<dbReference type="GO" id="GO:0005635">
    <property type="term" value="C:nuclear envelope"/>
    <property type="evidence" value="ECO:0007669"/>
    <property type="project" value="TreeGrafter"/>
</dbReference>
<dbReference type="Proteomes" id="UP000789572">
    <property type="component" value="Unassembled WGS sequence"/>
</dbReference>
<dbReference type="Gene3D" id="1.25.10.10">
    <property type="entry name" value="Leucine-rich Repeat Variant"/>
    <property type="match status" value="1"/>
</dbReference>
<feature type="compositionally biased region" description="Acidic residues" evidence="2">
    <location>
        <begin position="849"/>
        <end position="872"/>
    </location>
</feature>
<evidence type="ECO:0000259" key="4">
    <source>
        <dbReference type="Pfam" id="PF25758"/>
    </source>
</evidence>
<evidence type="ECO:0000259" key="3">
    <source>
        <dbReference type="Pfam" id="PF25018"/>
    </source>
</evidence>
<feature type="domain" description="Importin-7/11-like TPR repeats" evidence="4">
    <location>
        <begin position="665"/>
        <end position="807"/>
    </location>
</feature>
<evidence type="ECO:0000256" key="1">
    <source>
        <dbReference type="ARBA" id="ARBA00022927"/>
    </source>
</evidence>
<feature type="region of interest" description="Disordered" evidence="2">
    <location>
        <begin position="896"/>
        <end position="925"/>
    </location>
</feature>
<dbReference type="PANTHER" id="PTHR10997">
    <property type="entry name" value="IMPORTIN-7, 8, 11"/>
    <property type="match status" value="1"/>
</dbReference>
<dbReference type="AlphaFoldDB" id="A0A9N8ZZL8"/>
<sequence>MAAVNLRSYVGTHWSSRGDKEDFIGPEPGEETKAIVRELMFNGLSDPSHKIRVACAYVTSKIAHDDWPEYWPNLLDLLNSNLTSGSPDRVHGAMRVLAEFIKYDITDIQFPQIATTMLPELLKILQADKVYSCRTRGRAAAVFKQSLEILLMLKEEHPEVINSFLKPIIPEWIQAFVNILRQSSPGNQESEYDEYALKLDVIKCLNFLTKNFAKLLSPYLVSLLELIWTDIYVRESGEGVNFCQDSDGAVIGFEYLLYAQFEFVGLSIRKKTTGVLFAGTNDNGAFLNDVLWILIHYMQITEEQADAWISDANQFIADEDEETYNYTVRVAAQDLLSILLDKYPERTFHALTVSVQRHLDESNNARAAKDPTWWKIQEACLNAVGFFASDLVTAIKENDPNINFDIMGLFNHVVLGHLSCSDLPFLQGRALVFGGQFASILPAELASQYVAGAVSALQQSVAIPVRVSALQALKNFCLQLDKQYVKPYQSDIIEGVASLFSHASEDSLVLVLEIIEQVIKIDPVVTAQYEQVLGPLIIDIWEKHPTDVIIEPVVVDLFETLANNSTAYSTFQARALPHVAKAIAEPPESGVAASAIEVVSRFIKAGPSPLPSEYVQYVFPPLIHLLLSTEDREILQNGQTCLKYFVQKDCLALAQWTDANGKTGLDYIIQFIARLLQPDEEEGAALFVGTLIVKLIQKAGDKIVPVLGELLQAVAMKLERAKTATFIQSMVIVFAHLILTQLETVVNFLSNLNINGKNGLEILLNMWFENYECFQGYYSQKVSAIALTKLFLSGDPRVLNVQVQGIMTRSRARQNPDQYTIVPASVKIINLLMSDLQNENAAEPQRLDVEDEDDVEGGELVDDDGEWEDVDESSPFAPQEDYVVLADYLNRDVDFDDVESDPELREDPIYQTNLKDQPPTSPLSA</sequence>
<dbReference type="Pfam" id="PF25018">
    <property type="entry name" value="HEAT_IPO9_c"/>
    <property type="match status" value="1"/>
</dbReference>
<protein>
    <submittedName>
        <fullName evidence="5">7020_t:CDS:1</fullName>
    </submittedName>
</protein>
<keyword evidence="1" id="KW-0653">Protein transport</keyword>
<dbReference type="InterPro" id="IPR016024">
    <property type="entry name" value="ARM-type_fold"/>
</dbReference>
<dbReference type="OrthoDB" id="431626at2759"/>
<gene>
    <name evidence="5" type="ORF">POCULU_LOCUS3210</name>
</gene>
<dbReference type="InterPro" id="IPR058669">
    <property type="entry name" value="TPR_IPO7/11-like"/>
</dbReference>
<dbReference type="InterPro" id="IPR011989">
    <property type="entry name" value="ARM-like"/>
</dbReference>
<keyword evidence="1" id="KW-0813">Transport</keyword>